<reference evidence="9" key="1">
    <citation type="submission" date="2018-11" db="EMBL/GenBank/DDBJ databases">
        <authorList>
            <person name="Alioto T."/>
            <person name="Alioto T."/>
        </authorList>
    </citation>
    <scope>NUCLEOTIDE SEQUENCE</scope>
</reference>
<evidence type="ECO:0000256" key="4">
    <source>
        <dbReference type="ARBA" id="ARBA00022833"/>
    </source>
</evidence>
<comment type="caution">
    <text evidence="9">The sequence shown here is derived from an EMBL/GenBank/DDBJ whole genome shotgun (WGS) entry which is preliminary data.</text>
</comment>
<evidence type="ECO:0000313" key="9">
    <source>
        <dbReference type="EMBL" id="VDI55836.1"/>
    </source>
</evidence>
<evidence type="ECO:0000256" key="5">
    <source>
        <dbReference type="PROSITE-ProRule" id="PRU00024"/>
    </source>
</evidence>
<feature type="repeat" description="NHL" evidence="6">
    <location>
        <begin position="613"/>
        <end position="656"/>
    </location>
</feature>
<dbReference type="PROSITE" id="PS50089">
    <property type="entry name" value="ZF_RING_2"/>
    <property type="match status" value="1"/>
</dbReference>
<dbReference type="Gene3D" id="2.120.10.30">
    <property type="entry name" value="TolB, C-terminal domain"/>
    <property type="match status" value="2"/>
</dbReference>
<dbReference type="InterPro" id="IPR018957">
    <property type="entry name" value="Znf_C3HC4_RING-type"/>
</dbReference>
<keyword evidence="4" id="KW-0862">Zinc</keyword>
<protein>
    <submittedName>
        <fullName evidence="9">Tripartite motif-containing protein 2/3</fullName>
    </submittedName>
</protein>
<sequence length="700" mass="79363">MASADKRYLLKCNICLDTLLSPRALPCLHSFCEECLKKHIHTVKVSKGTFKVQIPCPTCRTPTLIPKDGVRGFPKDFRINQLNDILSATEQEQKTQKFTCELCEMIALATKYCSECKKYFCNTCSMKHCMSKVLNSHILSDVFNRDENIGVCEKHKNEPIKFFCQSCDFGICLHCVLGDHEQHLISSLDDVNVDQREELTICLKHVENQISFLKDKIFNITSLEGKHRSSYVDEICSHRTKQLRLNKTQLCHPQTKQHQSLQKEKDRCHMYLQQFETIQNNLQNIIRNGNSQFLNNSHSQILHEILNINVKIETIMPGHDFKAVTHNNGRHGHFQDSKLGVSYSSKHNYFPPKVQIPGANNSLQSSFVRGNNSLQFPFVRGHNSSYICRVKPKYESSFADQNPLNRCINRLSALSLPRQPYDPAKYQNEKTKKVKFLFKIGGYGQTPGCLNLPFGISFLKNDILVVAENGSGRIQKFDSFGKSLECIQLKTGYPRCITTGRDNEIYITDECNKCVKLISKDKETIITRSIDSLHFPYGIVALDNGTLAVSDMIYERLSIIKPSGEIVSQFGCYGNLNSSLNNPSYLETDGENIFVTDSGHHQIKMFNKHGKFLQKMGDFGSNIGELKYPKGIAITRKGEIVVADSGNNRVVMFSKTGDTVTTLLDINDITDRPIDVACTPSGLLAVAITDRHEVYMYKLY</sequence>
<dbReference type="PROSITE" id="PS50119">
    <property type="entry name" value="ZF_BBOX"/>
    <property type="match status" value="2"/>
</dbReference>
<dbReference type="PANTHER" id="PTHR25462">
    <property type="entry name" value="BONUS, ISOFORM C-RELATED"/>
    <property type="match status" value="1"/>
</dbReference>
<evidence type="ECO:0000259" key="8">
    <source>
        <dbReference type="PROSITE" id="PS50119"/>
    </source>
</evidence>
<dbReference type="Pfam" id="PF17170">
    <property type="entry name" value="DUF5128"/>
    <property type="match status" value="1"/>
</dbReference>
<feature type="domain" description="B box-type" evidence="8">
    <location>
        <begin position="147"/>
        <end position="188"/>
    </location>
</feature>
<keyword evidence="10" id="KW-1185">Reference proteome</keyword>
<accession>A0A8B6FYA7</accession>
<dbReference type="EMBL" id="UYJE01007547">
    <property type="protein sequence ID" value="VDI55836.1"/>
    <property type="molecule type" value="Genomic_DNA"/>
</dbReference>
<dbReference type="SMART" id="SM00336">
    <property type="entry name" value="BBOX"/>
    <property type="match status" value="2"/>
</dbReference>
<dbReference type="SUPFAM" id="SSF57845">
    <property type="entry name" value="B-box zinc-binding domain"/>
    <property type="match status" value="1"/>
</dbReference>
<evidence type="ECO:0000256" key="6">
    <source>
        <dbReference type="PROSITE-ProRule" id="PRU00504"/>
    </source>
</evidence>
<dbReference type="Gene3D" id="3.30.160.60">
    <property type="entry name" value="Classic Zinc Finger"/>
    <property type="match status" value="1"/>
</dbReference>
<dbReference type="Gene3D" id="4.10.830.40">
    <property type="match status" value="1"/>
</dbReference>
<feature type="domain" description="B box-type" evidence="8">
    <location>
        <begin position="95"/>
        <end position="142"/>
    </location>
</feature>
<keyword evidence="1" id="KW-0479">Metal-binding</keyword>
<proteinExistence type="predicted"/>
<dbReference type="CDD" id="cd05819">
    <property type="entry name" value="NHL"/>
    <property type="match status" value="1"/>
</dbReference>
<dbReference type="Proteomes" id="UP000596742">
    <property type="component" value="Unassembled WGS sequence"/>
</dbReference>
<organism evidence="9 10">
    <name type="scientific">Mytilus galloprovincialis</name>
    <name type="common">Mediterranean mussel</name>
    <dbReference type="NCBI Taxonomy" id="29158"/>
    <lineage>
        <taxon>Eukaryota</taxon>
        <taxon>Metazoa</taxon>
        <taxon>Spiralia</taxon>
        <taxon>Lophotrochozoa</taxon>
        <taxon>Mollusca</taxon>
        <taxon>Bivalvia</taxon>
        <taxon>Autobranchia</taxon>
        <taxon>Pteriomorphia</taxon>
        <taxon>Mytilida</taxon>
        <taxon>Mytiloidea</taxon>
        <taxon>Mytilidae</taxon>
        <taxon>Mytilinae</taxon>
        <taxon>Mytilus</taxon>
    </lineage>
</organism>
<evidence type="ECO:0000259" key="7">
    <source>
        <dbReference type="PROSITE" id="PS50089"/>
    </source>
</evidence>
<dbReference type="Gene3D" id="3.30.40.10">
    <property type="entry name" value="Zinc/RING finger domain, C3HC4 (zinc finger)"/>
    <property type="match status" value="1"/>
</dbReference>
<gene>
    <name evidence="9" type="ORF">MGAL_10B053398</name>
</gene>
<dbReference type="Pfam" id="PF00643">
    <property type="entry name" value="zf-B_box"/>
    <property type="match status" value="1"/>
</dbReference>
<dbReference type="PROSITE" id="PS00518">
    <property type="entry name" value="ZF_RING_1"/>
    <property type="match status" value="1"/>
</dbReference>
<name>A0A8B6FYA7_MYTGA</name>
<feature type="domain" description="RING-type" evidence="7">
    <location>
        <begin position="12"/>
        <end position="60"/>
    </location>
</feature>
<keyword evidence="2" id="KW-0677">Repeat</keyword>
<dbReference type="Pfam" id="PF00097">
    <property type="entry name" value="zf-C3HC4"/>
    <property type="match status" value="1"/>
</dbReference>
<dbReference type="AlphaFoldDB" id="A0A8B6FYA7"/>
<dbReference type="PANTHER" id="PTHR25462:SF296">
    <property type="entry name" value="MEIOTIC P26, ISOFORM F"/>
    <property type="match status" value="1"/>
</dbReference>
<dbReference type="InterPro" id="IPR013083">
    <property type="entry name" value="Znf_RING/FYVE/PHD"/>
</dbReference>
<dbReference type="SUPFAM" id="SSF57850">
    <property type="entry name" value="RING/U-box"/>
    <property type="match status" value="1"/>
</dbReference>
<dbReference type="GO" id="GO:0008270">
    <property type="term" value="F:zinc ion binding"/>
    <property type="evidence" value="ECO:0007669"/>
    <property type="project" value="UniProtKB-KW"/>
</dbReference>
<keyword evidence="3 5" id="KW-0863">Zinc-finger</keyword>
<dbReference type="SMART" id="SM00184">
    <property type="entry name" value="RING"/>
    <property type="match status" value="1"/>
</dbReference>
<dbReference type="SUPFAM" id="SSF101898">
    <property type="entry name" value="NHL repeat"/>
    <property type="match status" value="1"/>
</dbReference>
<evidence type="ECO:0000256" key="1">
    <source>
        <dbReference type="ARBA" id="ARBA00022723"/>
    </source>
</evidence>
<dbReference type="InterPro" id="IPR001258">
    <property type="entry name" value="NHL_repeat"/>
</dbReference>
<evidence type="ECO:0000256" key="2">
    <source>
        <dbReference type="ARBA" id="ARBA00022737"/>
    </source>
</evidence>
<evidence type="ECO:0000256" key="3">
    <source>
        <dbReference type="ARBA" id="ARBA00022771"/>
    </source>
</evidence>
<dbReference type="InterPro" id="IPR017907">
    <property type="entry name" value="Znf_RING_CS"/>
</dbReference>
<dbReference type="CDD" id="cd19757">
    <property type="entry name" value="Bbox1"/>
    <property type="match status" value="1"/>
</dbReference>
<dbReference type="InterPro" id="IPR011042">
    <property type="entry name" value="6-blade_b-propeller_TolB-like"/>
</dbReference>
<evidence type="ECO:0000313" key="10">
    <source>
        <dbReference type="Proteomes" id="UP000596742"/>
    </source>
</evidence>
<dbReference type="InterPro" id="IPR047153">
    <property type="entry name" value="TRIM45/56/19-like"/>
</dbReference>
<dbReference type="InterPro" id="IPR000315">
    <property type="entry name" value="Znf_B-box"/>
</dbReference>
<dbReference type="InterPro" id="IPR001841">
    <property type="entry name" value="Znf_RING"/>
</dbReference>
<dbReference type="OrthoDB" id="342730at2759"/>
<feature type="repeat" description="NHL" evidence="6">
    <location>
        <begin position="437"/>
        <end position="480"/>
    </location>
</feature>
<dbReference type="PROSITE" id="PS51125">
    <property type="entry name" value="NHL"/>
    <property type="match status" value="2"/>
</dbReference>